<name>A0A1X0P8X1_9TRYP</name>
<keyword evidence="2" id="KW-1133">Transmembrane helix</keyword>
<proteinExistence type="predicted"/>
<evidence type="ECO:0000256" key="2">
    <source>
        <dbReference type="SAM" id="Phobius"/>
    </source>
</evidence>
<evidence type="ECO:0000313" key="3">
    <source>
        <dbReference type="EMBL" id="ORC92900.1"/>
    </source>
</evidence>
<evidence type="ECO:0000256" key="1">
    <source>
        <dbReference type="SAM" id="MobiDB-lite"/>
    </source>
</evidence>
<dbReference type="AlphaFoldDB" id="A0A1X0P8X1"/>
<comment type="caution">
    <text evidence="3">The sequence shown here is derived from an EMBL/GenBank/DDBJ whole genome shotgun (WGS) entry which is preliminary data.</text>
</comment>
<keyword evidence="2" id="KW-0812">Transmembrane</keyword>
<dbReference type="Proteomes" id="UP000192257">
    <property type="component" value="Unassembled WGS sequence"/>
</dbReference>
<protein>
    <submittedName>
        <fullName evidence="3">Uncharacterized protein</fullName>
    </submittedName>
</protein>
<feature type="region of interest" description="Disordered" evidence="1">
    <location>
        <begin position="1"/>
        <end position="38"/>
    </location>
</feature>
<dbReference type="EMBL" id="NBCO01000002">
    <property type="protein sequence ID" value="ORC92900.1"/>
    <property type="molecule type" value="Genomic_DNA"/>
</dbReference>
<organism evidence="3 4">
    <name type="scientific">Trypanosoma theileri</name>
    <dbReference type="NCBI Taxonomy" id="67003"/>
    <lineage>
        <taxon>Eukaryota</taxon>
        <taxon>Discoba</taxon>
        <taxon>Euglenozoa</taxon>
        <taxon>Kinetoplastea</taxon>
        <taxon>Metakinetoplastina</taxon>
        <taxon>Trypanosomatida</taxon>
        <taxon>Trypanosomatidae</taxon>
        <taxon>Trypanosoma</taxon>
    </lineage>
</organism>
<keyword evidence="4" id="KW-1185">Reference proteome</keyword>
<reference evidence="3 4" key="1">
    <citation type="submission" date="2017-03" db="EMBL/GenBank/DDBJ databases">
        <title>An alternative strategy for trypanosome survival in the mammalian bloodstream revealed through genome and transcriptome analysis of the ubiquitous bovine parasite Trypanosoma (Megatrypanum) theileri.</title>
        <authorList>
            <person name="Kelly S."/>
            <person name="Ivens A."/>
            <person name="Mott A."/>
            <person name="O'Neill E."/>
            <person name="Emms D."/>
            <person name="Macleod O."/>
            <person name="Voorheis P."/>
            <person name="Matthews J."/>
            <person name="Matthews K."/>
            <person name="Carrington M."/>
        </authorList>
    </citation>
    <scope>NUCLEOTIDE SEQUENCE [LARGE SCALE GENOMIC DNA]</scope>
    <source>
        <strain evidence="3">Edinburgh</strain>
    </source>
</reference>
<feature type="transmembrane region" description="Helical" evidence="2">
    <location>
        <begin position="49"/>
        <end position="71"/>
    </location>
</feature>
<accession>A0A1X0P8X1</accession>
<gene>
    <name evidence="3" type="ORF">TM35_000022260</name>
</gene>
<dbReference type="VEuPathDB" id="TriTrypDB:TM35_000022260"/>
<sequence length="129" mass="14808">MALSPETPEMGGPFRGPHAHHEEKNEQNNPKLPFLFKEGHREEKENNMLLYRLESSIPVIYIYISVFFWFYPDGCSLKNARTDENGSAKKPLLTRSPLSPSQLPPIRNVYFLMIFSLDMPSARLPSDAK</sequence>
<dbReference type="GeneID" id="39981324"/>
<evidence type="ECO:0000313" key="4">
    <source>
        <dbReference type="Proteomes" id="UP000192257"/>
    </source>
</evidence>
<dbReference type="RefSeq" id="XP_028886966.1">
    <property type="nucleotide sequence ID" value="XM_029021544.1"/>
</dbReference>
<keyword evidence="2" id="KW-0472">Membrane</keyword>